<dbReference type="Proteomes" id="UP000257559">
    <property type="component" value="Chromosome"/>
</dbReference>
<protein>
    <submittedName>
        <fullName evidence="1">Uncharacterized protein</fullName>
    </submittedName>
</protein>
<gene>
    <name evidence="1" type="ORF">NCTC10132_01068</name>
</gene>
<name>A0A3B0PPU2_9BACT</name>
<proteinExistence type="predicted"/>
<evidence type="ECO:0000313" key="1">
    <source>
        <dbReference type="EMBL" id="SYV97700.1"/>
    </source>
</evidence>
<evidence type="ECO:0000313" key="2">
    <source>
        <dbReference type="Proteomes" id="UP000257559"/>
    </source>
</evidence>
<accession>A0A3B0PPU2</accession>
<dbReference type="AlphaFoldDB" id="A0A3B0PPU2"/>
<keyword evidence="2" id="KW-1185">Reference proteome</keyword>
<dbReference type="KEGG" id="medw:NCTC10132_01068"/>
<dbReference type="EMBL" id="LS991951">
    <property type="protein sequence ID" value="SYV97700.1"/>
    <property type="molecule type" value="Genomic_DNA"/>
</dbReference>
<sequence>MKILPINEPKITAGKNVAIGNKAGLSACFHTNLFFVKPFKYANLACTEFSSLFNSVLMYLM</sequence>
<organism evidence="1 2">
    <name type="scientific">Mycoplasmopsis edwardii</name>
    <dbReference type="NCBI Taxonomy" id="53558"/>
    <lineage>
        <taxon>Bacteria</taxon>
        <taxon>Bacillati</taxon>
        <taxon>Mycoplasmatota</taxon>
        <taxon>Mycoplasmoidales</taxon>
        <taxon>Metamycoplasmataceae</taxon>
        <taxon>Mycoplasmopsis</taxon>
    </lineage>
</organism>
<reference evidence="2" key="1">
    <citation type="submission" date="2018-06" db="EMBL/GenBank/DDBJ databases">
        <authorList>
            <consortium name="Pathogen Informatics"/>
        </authorList>
    </citation>
    <scope>NUCLEOTIDE SEQUENCE [LARGE SCALE GENOMIC DNA]</scope>
    <source>
        <strain evidence="2">NCTC10132</strain>
    </source>
</reference>